<dbReference type="InterPro" id="IPR029005">
    <property type="entry name" value="LIM-bd/SEUSS"/>
</dbReference>
<accession>A0A1E4TDY8</accession>
<organism evidence="2 3">
    <name type="scientific">Tortispora caseinolytica NRRL Y-17796</name>
    <dbReference type="NCBI Taxonomy" id="767744"/>
    <lineage>
        <taxon>Eukaryota</taxon>
        <taxon>Fungi</taxon>
        <taxon>Dikarya</taxon>
        <taxon>Ascomycota</taxon>
        <taxon>Saccharomycotina</taxon>
        <taxon>Trigonopsidomycetes</taxon>
        <taxon>Trigonopsidales</taxon>
        <taxon>Trigonopsidaceae</taxon>
        <taxon>Tortispora</taxon>
    </lineage>
</organism>
<name>A0A1E4TDY8_9ASCO</name>
<gene>
    <name evidence="2" type="ORF">CANCADRAFT_31084</name>
</gene>
<dbReference type="EMBL" id="KV453842">
    <property type="protein sequence ID" value="ODV89986.1"/>
    <property type="molecule type" value="Genomic_DNA"/>
</dbReference>
<dbReference type="Pfam" id="PF01803">
    <property type="entry name" value="LIM_bind"/>
    <property type="match status" value="1"/>
</dbReference>
<keyword evidence="3" id="KW-1185">Reference proteome</keyword>
<dbReference type="AlphaFoldDB" id="A0A1E4TDY8"/>
<sequence>MSRPFYGQGAAVPSNPNLGIAYAPFPSTSNARPIVHVPPQRLHNEHLTDPLAMPTIPVTGPGPNAPGVPAEVLNNNRTHGPVVYPVRPESGQSRLLRLAELLSIVRPQSDASRMEYWSHVTNEFFSKFSRVRITFVHHNPAERRLFEVPYLLLPATLYSLYNTSIVKTHIFFESVQEARMPTGTVFLESKSALIIQNYADGLCLQCRGPLRVLFSANMKIEWIEFLAAEISESYTRARVLSMLDAGETDMLKDYTDLGIPNVFLKRLETVEAMSTLRELIYLDHRIRDRKGTQEPISPFDIMRDFANGDPEIVDLLHVFRSQPVSVIPVPNTNTKNTGPIGGGVPRSAMGPGTPMSQHSAEPSPINNTSVKPAGRGGNRTISGRGGRGAAKQGRGRSVSEGRKVSKVKRRNSEQNDTVSPAAPTGHGSPYLIESASFKSPEEK</sequence>
<protein>
    <submittedName>
        <fullName evidence="2">Uncharacterized protein</fullName>
    </submittedName>
</protein>
<evidence type="ECO:0000313" key="3">
    <source>
        <dbReference type="Proteomes" id="UP000095023"/>
    </source>
</evidence>
<feature type="compositionally biased region" description="Polar residues" evidence="1">
    <location>
        <begin position="354"/>
        <end position="370"/>
    </location>
</feature>
<feature type="region of interest" description="Disordered" evidence="1">
    <location>
        <begin position="329"/>
        <end position="443"/>
    </location>
</feature>
<proteinExistence type="predicted"/>
<evidence type="ECO:0000313" key="2">
    <source>
        <dbReference type="EMBL" id="ODV89986.1"/>
    </source>
</evidence>
<dbReference type="Proteomes" id="UP000095023">
    <property type="component" value="Unassembled WGS sequence"/>
</dbReference>
<reference evidence="3" key="1">
    <citation type="submission" date="2016-02" db="EMBL/GenBank/DDBJ databases">
        <title>Comparative genomics of biotechnologically important yeasts.</title>
        <authorList>
            <consortium name="DOE Joint Genome Institute"/>
            <person name="Riley R."/>
            <person name="Haridas S."/>
            <person name="Wolfe K.H."/>
            <person name="Lopes M.R."/>
            <person name="Hittinger C.T."/>
            <person name="Goker M."/>
            <person name="Salamov A."/>
            <person name="Wisecaver J."/>
            <person name="Long T.M."/>
            <person name="Aerts A.L."/>
            <person name="Barry K."/>
            <person name="Choi C."/>
            <person name="Clum A."/>
            <person name="Coughlan A.Y."/>
            <person name="Deshpande S."/>
            <person name="Douglass A.P."/>
            <person name="Hanson S.J."/>
            <person name="Klenk H.-P."/>
            <person name="Labutti K."/>
            <person name="Lapidus A."/>
            <person name="Lindquist E."/>
            <person name="Lipzen A."/>
            <person name="Meier-Kolthoff J.P."/>
            <person name="Ohm R.A."/>
            <person name="Otillar R.P."/>
            <person name="Pangilinan J."/>
            <person name="Peng Y."/>
            <person name="Rokas A."/>
            <person name="Rosa C.A."/>
            <person name="Scheuner C."/>
            <person name="Sibirny A.A."/>
            <person name="Slot J.C."/>
            <person name="Stielow J.B."/>
            <person name="Sun H."/>
            <person name="Kurtzman C.P."/>
            <person name="Blackwell M."/>
            <person name="Jeffries T.W."/>
            <person name="Grigoriev I.V."/>
        </authorList>
    </citation>
    <scope>NUCLEOTIDE SEQUENCE [LARGE SCALE GENOMIC DNA]</scope>
    <source>
        <strain evidence="3">NRRL Y-17796</strain>
    </source>
</reference>
<evidence type="ECO:0000256" key="1">
    <source>
        <dbReference type="SAM" id="MobiDB-lite"/>
    </source>
</evidence>